<evidence type="ECO:0000313" key="10">
    <source>
        <dbReference type="Proteomes" id="UP000050823"/>
    </source>
</evidence>
<evidence type="ECO:0000256" key="4">
    <source>
        <dbReference type="ARBA" id="ARBA00022692"/>
    </source>
</evidence>
<reference evidence="9 10" key="1">
    <citation type="journal article" date="2015" name="Genome Announc.">
        <title>Expanding the biotechnology potential of lactobacilli through comparative genomics of 213 strains and associated genera.</title>
        <authorList>
            <person name="Sun Z."/>
            <person name="Harris H.M."/>
            <person name="McCann A."/>
            <person name="Guo C."/>
            <person name="Argimon S."/>
            <person name="Zhang W."/>
            <person name="Yang X."/>
            <person name="Jeffery I.B."/>
            <person name="Cooney J.C."/>
            <person name="Kagawa T.F."/>
            <person name="Liu W."/>
            <person name="Song Y."/>
            <person name="Salvetti E."/>
            <person name="Wrobel A."/>
            <person name="Rasinkangas P."/>
            <person name="Parkhill J."/>
            <person name="Rea M.C."/>
            <person name="O'Sullivan O."/>
            <person name="Ritari J."/>
            <person name="Douillard F.P."/>
            <person name="Paul Ross R."/>
            <person name="Yang R."/>
            <person name="Briner A.E."/>
            <person name="Felis G.E."/>
            <person name="de Vos W.M."/>
            <person name="Barrangou R."/>
            <person name="Klaenhammer T.R."/>
            <person name="Caufield P.W."/>
            <person name="Cui Y."/>
            <person name="Zhang H."/>
            <person name="O'Toole P.W."/>
        </authorList>
    </citation>
    <scope>NUCLEOTIDE SEQUENCE [LARGE SCALE GENOMIC DNA]</scope>
    <source>
        <strain evidence="9 10">DSM 20719</strain>
    </source>
</reference>
<evidence type="ECO:0000256" key="2">
    <source>
        <dbReference type="ARBA" id="ARBA00010792"/>
    </source>
</evidence>
<protein>
    <submittedName>
        <fullName evidence="9">Protein dedA</fullName>
    </submittedName>
</protein>
<evidence type="ECO:0000313" key="9">
    <source>
        <dbReference type="EMBL" id="KRM24440.1"/>
    </source>
</evidence>
<dbReference type="EMBL" id="AYZB01000002">
    <property type="protein sequence ID" value="KRM24440.1"/>
    <property type="molecule type" value="Genomic_DNA"/>
</dbReference>
<organism evidence="9 10">
    <name type="scientific">Latilactobacillus graminis DSM 20719</name>
    <dbReference type="NCBI Taxonomy" id="1423752"/>
    <lineage>
        <taxon>Bacteria</taxon>
        <taxon>Bacillati</taxon>
        <taxon>Bacillota</taxon>
        <taxon>Bacilli</taxon>
        <taxon>Lactobacillales</taxon>
        <taxon>Lactobacillaceae</taxon>
        <taxon>Latilactobacillus</taxon>
    </lineage>
</organism>
<evidence type="ECO:0000256" key="1">
    <source>
        <dbReference type="ARBA" id="ARBA00004651"/>
    </source>
</evidence>
<keyword evidence="3 7" id="KW-1003">Cell membrane</keyword>
<name>A0AA89I2M1_9LACO</name>
<dbReference type="PANTHER" id="PTHR30353">
    <property type="entry name" value="INNER MEMBRANE PROTEIN DEDA-RELATED"/>
    <property type="match status" value="1"/>
</dbReference>
<accession>A0AA89I2M1</accession>
<feature type="transmembrane region" description="Helical" evidence="7">
    <location>
        <begin position="25"/>
        <end position="46"/>
    </location>
</feature>
<evidence type="ECO:0000256" key="5">
    <source>
        <dbReference type="ARBA" id="ARBA00022989"/>
    </source>
</evidence>
<evidence type="ECO:0000256" key="7">
    <source>
        <dbReference type="RuleBase" id="RU367016"/>
    </source>
</evidence>
<feature type="transmembrane region" description="Helical" evidence="7">
    <location>
        <begin position="157"/>
        <end position="176"/>
    </location>
</feature>
<comment type="similarity">
    <text evidence="2 7">Belongs to the DedA family.</text>
</comment>
<keyword evidence="5 7" id="KW-1133">Transmembrane helix</keyword>
<comment type="subcellular location">
    <subcellularLocation>
        <location evidence="1 7">Cell membrane</location>
        <topology evidence="1 7">Multi-pass membrane protein</topology>
    </subcellularLocation>
</comment>
<dbReference type="PANTHER" id="PTHR30353:SF0">
    <property type="entry name" value="TRANSMEMBRANE PROTEIN"/>
    <property type="match status" value="1"/>
</dbReference>
<evidence type="ECO:0000259" key="8">
    <source>
        <dbReference type="Pfam" id="PF09335"/>
    </source>
</evidence>
<sequence length="215" mass="23673">MSQLIDFILHIDAHLVNIVNQFGSWTYVILFTIIFIETGAVILPFLPGDSLLFAAAALAARTDNNLNVWLFSALFLLAAIAGDALNEQIGRRVGLAATKNRFFGKFINTEKIEEAQAFFDKYGGKTIAIGRFMPIIRTFVPFVAGGSQMAFIKFFRYDVIGSVLWVALCCGAGYFFGNITVVREHFSLVVLGIIGVSLIPMIVTAVKGQMKKKHV</sequence>
<dbReference type="GO" id="GO:0005886">
    <property type="term" value="C:plasma membrane"/>
    <property type="evidence" value="ECO:0007669"/>
    <property type="project" value="UniProtKB-SubCell"/>
</dbReference>
<gene>
    <name evidence="9" type="ORF">FC90_GL000581</name>
</gene>
<dbReference type="AlphaFoldDB" id="A0AA89I2M1"/>
<dbReference type="RefSeq" id="WP_057907501.1">
    <property type="nucleotide sequence ID" value="NZ_AYZB01000002.1"/>
</dbReference>
<keyword evidence="4 7" id="KW-0812">Transmembrane</keyword>
<dbReference type="Proteomes" id="UP000050823">
    <property type="component" value="Unassembled WGS sequence"/>
</dbReference>
<evidence type="ECO:0000256" key="3">
    <source>
        <dbReference type="ARBA" id="ARBA00022475"/>
    </source>
</evidence>
<evidence type="ECO:0000256" key="6">
    <source>
        <dbReference type="ARBA" id="ARBA00023136"/>
    </source>
</evidence>
<feature type="transmembrane region" description="Helical" evidence="7">
    <location>
        <begin position="188"/>
        <end position="206"/>
    </location>
</feature>
<feature type="domain" description="VTT" evidence="8">
    <location>
        <begin position="46"/>
        <end position="174"/>
    </location>
</feature>
<feature type="transmembrane region" description="Helical" evidence="7">
    <location>
        <begin position="66"/>
        <end position="85"/>
    </location>
</feature>
<keyword evidence="6 7" id="KW-0472">Membrane</keyword>
<proteinExistence type="inferred from homology"/>
<dbReference type="Pfam" id="PF09335">
    <property type="entry name" value="VTT_dom"/>
    <property type="match status" value="1"/>
</dbReference>
<comment type="caution">
    <text evidence="9">The sequence shown here is derived from an EMBL/GenBank/DDBJ whole genome shotgun (WGS) entry which is preliminary data.</text>
</comment>
<dbReference type="InterPro" id="IPR032816">
    <property type="entry name" value="VTT_dom"/>
</dbReference>
<dbReference type="InterPro" id="IPR032818">
    <property type="entry name" value="DedA-like"/>
</dbReference>